<dbReference type="GO" id="GO:0046872">
    <property type="term" value="F:metal ion binding"/>
    <property type="evidence" value="ECO:0007669"/>
    <property type="project" value="UniProtKB-KW"/>
</dbReference>
<evidence type="ECO:0000313" key="21">
    <source>
        <dbReference type="Proteomes" id="UP000186817"/>
    </source>
</evidence>
<keyword evidence="14" id="KW-0333">Golgi apparatus</keyword>
<evidence type="ECO:0000256" key="11">
    <source>
        <dbReference type="ARBA" id="ARBA00022824"/>
    </source>
</evidence>
<keyword evidence="7" id="KW-0328">Glycosyltransferase</keyword>
<evidence type="ECO:0000256" key="4">
    <source>
        <dbReference type="ARBA" id="ARBA00005093"/>
    </source>
</evidence>
<keyword evidence="12" id="KW-0735">Signal-anchor</keyword>
<dbReference type="AlphaFoldDB" id="A0A1Q9CIE9"/>
<dbReference type="OrthoDB" id="2019572at2759"/>
<gene>
    <name evidence="20" type="ORF">AK812_SmicGene36615</name>
</gene>
<dbReference type="Proteomes" id="UP000186817">
    <property type="component" value="Unassembled WGS sequence"/>
</dbReference>
<keyword evidence="13" id="KW-1133">Transmembrane helix</keyword>
<evidence type="ECO:0000256" key="7">
    <source>
        <dbReference type="ARBA" id="ARBA00022676"/>
    </source>
</evidence>
<keyword evidence="16" id="KW-1015">Disulfide bond</keyword>
<evidence type="ECO:0000256" key="14">
    <source>
        <dbReference type="ARBA" id="ARBA00023034"/>
    </source>
</evidence>
<evidence type="ECO:0000256" key="5">
    <source>
        <dbReference type="ARBA" id="ARBA00010195"/>
    </source>
</evidence>
<accession>A0A1Q9CIE9</accession>
<dbReference type="GO" id="GO:0000139">
    <property type="term" value="C:Golgi membrane"/>
    <property type="evidence" value="ECO:0007669"/>
    <property type="project" value="UniProtKB-SubCell"/>
</dbReference>
<comment type="similarity">
    <text evidence="5">Belongs to the glycosyltransferase 14 family. XylT subfamily.</text>
</comment>
<evidence type="ECO:0000256" key="18">
    <source>
        <dbReference type="ARBA" id="ARBA00042865"/>
    </source>
</evidence>
<comment type="catalytic activity">
    <reaction evidence="19">
        <text>UDP-alpha-D-xylose + L-seryl-[protein] = 3-O-(beta-D-xylosyl)-L-seryl-[protein] + UDP + H(+)</text>
        <dbReference type="Rhea" id="RHEA:50192"/>
        <dbReference type="Rhea" id="RHEA-COMP:9863"/>
        <dbReference type="Rhea" id="RHEA-COMP:12567"/>
        <dbReference type="ChEBI" id="CHEBI:15378"/>
        <dbReference type="ChEBI" id="CHEBI:29999"/>
        <dbReference type="ChEBI" id="CHEBI:57632"/>
        <dbReference type="ChEBI" id="CHEBI:58223"/>
        <dbReference type="ChEBI" id="CHEBI:132085"/>
        <dbReference type="EC" id="2.4.2.26"/>
    </reaction>
</comment>
<evidence type="ECO:0000256" key="19">
    <source>
        <dbReference type="ARBA" id="ARBA00047847"/>
    </source>
</evidence>
<proteinExistence type="inferred from homology"/>
<name>A0A1Q9CIE9_SYMMI</name>
<reference evidence="20 21" key="1">
    <citation type="submission" date="2016-02" db="EMBL/GenBank/DDBJ databases">
        <title>Genome analysis of coral dinoflagellate symbionts highlights evolutionary adaptations to a symbiotic lifestyle.</title>
        <authorList>
            <person name="Aranda M."/>
            <person name="Li Y."/>
            <person name="Liew Y.J."/>
            <person name="Baumgarten S."/>
            <person name="Simakov O."/>
            <person name="Wilson M."/>
            <person name="Piel J."/>
            <person name="Ashoor H."/>
            <person name="Bougouffa S."/>
            <person name="Bajic V.B."/>
            <person name="Ryu T."/>
            <person name="Ravasi T."/>
            <person name="Bayer T."/>
            <person name="Micklem G."/>
            <person name="Kim H."/>
            <person name="Bhak J."/>
            <person name="Lajeunesse T.C."/>
            <person name="Voolstra C.R."/>
        </authorList>
    </citation>
    <scope>NUCLEOTIDE SEQUENCE [LARGE SCALE GENOMIC DNA]</scope>
    <source>
        <strain evidence="20 21">CCMP2467</strain>
    </source>
</reference>
<comment type="pathway">
    <text evidence="4">Glycan metabolism; heparan sulfate biosynthesis.</text>
</comment>
<dbReference type="GO" id="GO:0050650">
    <property type="term" value="P:chondroitin sulfate proteoglycan biosynthetic process"/>
    <property type="evidence" value="ECO:0007669"/>
    <property type="project" value="TreeGrafter"/>
</dbReference>
<evidence type="ECO:0000256" key="9">
    <source>
        <dbReference type="ARBA" id="ARBA00022692"/>
    </source>
</evidence>
<dbReference type="PANTHER" id="PTHR46025:SF3">
    <property type="entry name" value="XYLOSYLTRANSFERASE OXT"/>
    <property type="match status" value="1"/>
</dbReference>
<keyword evidence="21" id="KW-1185">Reference proteome</keyword>
<evidence type="ECO:0000256" key="17">
    <source>
        <dbReference type="ARBA" id="ARBA00023180"/>
    </source>
</evidence>
<keyword evidence="15" id="KW-0472">Membrane</keyword>
<dbReference type="UniPathway" id="UPA00755"/>
<comment type="caution">
    <text evidence="20">The sequence shown here is derived from an EMBL/GenBank/DDBJ whole genome shotgun (WGS) entry which is preliminary data.</text>
</comment>
<protein>
    <recommendedName>
        <fullName evidence="6">protein xylosyltransferase</fullName>
        <ecNumber evidence="6">2.4.2.26</ecNumber>
    </recommendedName>
    <alternativeName>
        <fullName evidence="18">Peptide O-xylosyltransferase</fullName>
    </alternativeName>
</protein>
<dbReference type="InterPro" id="IPR043538">
    <property type="entry name" value="XYLT"/>
</dbReference>
<keyword evidence="17" id="KW-0325">Glycoprotein</keyword>
<evidence type="ECO:0000256" key="10">
    <source>
        <dbReference type="ARBA" id="ARBA00022723"/>
    </source>
</evidence>
<comment type="pathway">
    <text evidence="3">Glycan metabolism; chondroitin sulfate biosynthesis.</text>
</comment>
<evidence type="ECO:0000313" key="20">
    <source>
        <dbReference type="EMBL" id="OLP82704.1"/>
    </source>
</evidence>
<keyword evidence="11" id="KW-0256">Endoplasmic reticulum</keyword>
<dbReference type="EMBL" id="LSRX01001172">
    <property type="protein sequence ID" value="OLP82704.1"/>
    <property type="molecule type" value="Genomic_DNA"/>
</dbReference>
<sequence>MVDSKPKPTSRHTWNHRPDDLASIAICVAIHERNFLNTYDYIICQSKTFPRWNIKYMFGPPTCGRTVRIETTASPGTTDITMKPYGKDLCGSLDLAIKTQHLFAHGMFELSYDIATLLRLAQVNRVTWSRCRMTLVTENMDMKDYTDVPERHRRIGRPIHKNDDAMPTDVQCFLFNKRIRKWSHHRLPFHQSTGLQYPKIPGMRYASGSQWFAVTRGMASTVASSFSNASTLIGTIFRDLTAVKQPDESFFQAVVLNTQFCTSYSDFTLHWTDKDSMREVRSLTSEYSILSPGVLGNLKDFAKIEEVRQQSLWAFFARKFDDSPESSQLKDRLDAESSRQSRPKWIMASVPSVARVVEVLASSLAVVKSVKRLQRNHDGIFNLQTLQLQLEPGHEIQVREKLATPKLPHPLLALRVGCDWNKTELVFDGDVSAVSASSTGPHRCPSLWAVAHWRMSKKPISQEVVLVWIDPRGTPMQHAPISISEHSVLLWHRYTATQPLPQGQWSLEVRSNDHVIARRHFFAYGDPSDIPWRSSIVHSAGVSFFLCQRVSWRLRRRTSRLGLVGYAATLDWLLMCCASTEQSIGFRKLDIVPSEWFPTFPTHLGS</sequence>
<evidence type="ECO:0000256" key="16">
    <source>
        <dbReference type="ARBA" id="ARBA00023157"/>
    </source>
</evidence>
<dbReference type="Pfam" id="PF02485">
    <property type="entry name" value="Branch"/>
    <property type="match status" value="1"/>
</dbReference>
<evidence type="ECO:0000256" key="15">
    <source>
        <dbReference type="ARBA" id="ARBA00023136"/>
    </source>
</evidence>
<dbReference type="GO" id="GO:0005789">
    <property type="term" value="C:endoplasmic reticulum membrane"/>
    <property type="evidence" value="ECO:0007669"/>
    <property type="project" value="UniProtKB-SubCell"/>
</dbReference>
<dbReference type="GO" id="GO:0015012">
    <property type="term" value="P:heparan sulfate proteoglycan biosynthetic process"/>
    <property type="evidence" value="ECO:0007669"/>
    <property type="project" value="UniProtKB-UniPathway"/>
</dbReference>
<dbReference type="PANTHER" id="PTHR46025">
    <property type="entry name" value="XYLOSYLTRANSFERASE OXT"/>
    <property type="match status" value="1"/>
</dbReference>
<dbReference type="GO" id="GO:0030158">
    <property type="term" value="F:protein xylosyltransferase activity"/>
    <property type="evidence" value="ECO:0007669"/>
    <property type="project" value="UniProtKB-EC"/>
</dbReference>
<keyword evidence="9" id="KW-0812">Transmembrane</keyword>
<evidence type="ECO:0000256" key="2">
    <source>
        <dbReference type="ARBA" id="ARBA00004648"/>
    </source>
</evidence>
<dbReference type="UniPathway" id="UPA00756"/>
<keyword evidence="8" id="KW-0808">Transferase</keyword>
<organism evidence="20 21">
    <name type="scientific">Symbiodinium microadriaticum</name>
    <name type="common">Dinoflagellate</name>
    <name type="synonym">Zooxanthella microadriatica</name>
    <dbReference type="NCBI Taxonomy" id="2951"/>
    <lineage>
        <taxon>Eukaryota</taxon>
        <taxon>Sar</taxon>
        <taxon>Alveolata</taxon>
        <taxon>Dinophyceae</taxon>
        <taxon>Suessiales</taxon>
        <taxon>Symbiodiniaceae</taxon>
        <taxon>Symbiodinium</taxon>
    </lineage>
</organism>
<evidence type="ECO:0000256" key="1">
    <source>
        <dbReference type="ARBA" id="ARBA00004323"/>
    </source>
</evidence>
<evidence type="ECO:0000256" key="12">
    <source>
        <dbReference type="ARBA" id="ARBA00022968"/>
    </source>
</evidence>
<evidence type="ECO:0000256" key="8">
    <source>
        <dbReference type="ARBA" id="ARBA00022679"/>
    </source>
</evidence>
<comment type="subcellular location">
    <subcellularLocation>
        <location evidence="2">Endoplasmic reticulum membrane</location>
        <topology evidence="2">Single-pass type II membrane protein</topology>
    </subcellularLocation>
    <subcellularLocation>
        <location evidence="1">Golgi apparatus membrane</location>
        <topology evidence="1">Single-pass type II membrane protein</topology>
    </subcellularLocation>
</comment>
<dbReference type="EC" id="2.4.2.26" evidence="6"/>
<dbReference type="InterPro" id="IPR003406">
    <property type="entry name" value="Glyco_trans_14"/>
</dbReference>
<evidence type="ECO:0000256" key="13">
    <source>
        <dbReference type="ARBA" id="ARBA00022989"/>
    </source>
</evidence>
<evidence type="ECO:0000256" key="3">
    <source>
        <dbReference type="ARBA" id="ARBA00004840"/>
    </source>
</evidence>
<keyword evidence="10" id="KW-0479">Metal-binding</keyword>
<evidence type="ECO:0000256" key="6">
    <source>
        <dbReference type="ARBA" id="ARBA00011972"/>
    </source>
</evidence>